<dbReference type="EC" id="2.3.1.275" evidence="10"/>
<keyword evidence="5 10" id="KW-1133">Transmembrane helix</keyword>
<dbReference type="Proteomes" id="UP000199347">
    <property type="component" value="Unassembled WGS sequence"/>
</dbReference>
<comment type="subunit">
    <text evidence="10">Probably interacts with PlsX.</text>
</comment>
<evidence type="ECO:0000256" key="3">
    <source>
        <dbReference type="ARBA" id="ARBA00022679"/>
    </source>
</evidence>
<dbReference type="NCBIfam" id="TIGR00023">
    <property type="entry name" value="glycerol-3-phosphate 1-O-acyltransferase PlsY"/>
    <property type="match status" value="1"/>
</dbReference>
<proteinExistence type="inferred from homology"/>
<evidence type="ECO:0000256" key="5">
    <source>
        <dbReference type="ARBA" id="ARBA00022989"/>
    </source>
</evidence>
<dbReference type="Pfam" id="PF02660">
    <property type="entry name" value="G3P_acyltransf"/>
    <property type="match status" value="1"/>
</dbReference>
<accession>A0A1G5NIR5</accession>
<dbReference type="STRING" id="1120955.SAMN03080610_02153"/>
<organism evidence="11 12">
    <name type="scientific">Afifella marina DSM 2698</name>
    <dbReference type="NCBI Taxonomy" id="1120955"/>
    <lineage>
        <taxon>Bacteria</taxon>
        <taxon>Pseudomonadati</taxon>
        <taxon>Pseudomonadota</taxon>
        <taxon>Alphaproteobacteria</taxon>
        <taxon>Hyphomicrobiales</taxon>
        <taxon>Afifellaceae</taxon>
        <taxon>Afifella</taxon>
    </lineage>
</organism>
<dbReference type="RefSeq" id="WP_244514544.1">
    <property type="nucleotide sequence ID" value="NZ_FMVW01000004.1"/>
</dbReference>
<sequence>MTADASNWTLLLPTLIGGLVLGYLFGSIPSGLILSRLAGFGDIRKIGSGNIGATNVLRTGNKKLAAATLLADALKGTIPILIAWQWGFEPALAAAFGAFLGHCFPVWLGFKGGKGVATFFGILLPLSWPTLIAAAAIWIGTAWFTRYSSLAALLTSALTPVILFVSGQTLLAELFLAVTFILWYRHRENLRRLLNGTESKIGQK</sequence>
<dbReference type="InterPro" id="IPR003811">
    <property type="entry name" value="G3P_acylTferase_PlsY"/>
</dbReference>
<evidence type="ECO:0000256" key="1">
    <source>
        <dbReference type="ARBA" id="ARBA00022475"/>
    </source>
</evidence>
<evidence type="ECO:0000256" key="10">
    <source>
        <dbReference type="HAMAP-Rule" id="MF_01043"/>
    </source>
</evidence>
<keyword evidence="11" id="KW-0012">Acyltransferase</keyword>
<protein>
    <recommendedName>
        <fullName evidence="10">Glycerol-3-phosphate acyltransferase</fullName>
    </recommendedName>
    <alternativeName>
        <fullName evidence="10">Acyl-PO4 G3P acyltransferase</fullName>
    </alternativeName>
    <alternativeName>
        <fullName evidence="10">Acyl-phosphate--glycerol-3-phosphate acyltransferase</fullName>
    </alternativeName>
    <alternativeName>
        <fullName evidence="10">G3P acyltransferase</fullName>
        <shortName evidence="10">GPAT</shortName>
        <ecNumber evidence="10">2.3.1.275</ecNumber>
    </alternativeName>
    <alternativeName>
        <fullName evidence="10">Lysophosphatidic acid synthase</fullName>
        <shortName evidence="10">LPA synthase</shortName>
    </alternativeName>
</protein>
<name>A0A1G5NIR5_AFIMA</name>
<keyword evidence="1 10" id="KW-1003">Cell membrane</keyword>
<reference evidence="12" key="1">
    <citation type="submission" date="2016-10" db="EMBL/GenBank/DDBJ databases">
        <authorList>
            <person name="Varghese N."/>
            <person name="Submissions S."/>
        </authorList>
    </citation>
    <scope>NUCLEOTIDE SEQUENCE [LARGE SCALE GENOMIC DNA]</scope>
    <source>
        <strain evidence="12">DSM 2698</strain>
    </source>
</reference>
<evidence type="ECO:0000256" key="6">
    <source>
        <dbReference type="ARBA" id="ARBA00023098"/>
    </source>
</evidence>
<feature type="transmembrane region" description="Helical" evidence="10">
    <location>
        <begin position="161"/>
        <end position="184"/>
    </location>
</feature>
<comment type="pathway">
    <text evidence="10">Lipid metabolism; phospholipid metabolism.</text>
</comment>
<dbReference type="AlphaFoldDB" id="A0A1G5NIR5"/>
<keyword evidence="3 10" id="KW-0808">Transferase</keyword>
<keyword evidence="9 10" id="KW-1208">Phospholipid metabolism</keyword>
<feature type="transmembrane region" description="Helical" evidence="10">
    <location>
        <begin position="64"/>
        <end position="86"/>
    </location>
</feature>
<dbReference type="SMART" id="SM01207">
    <property type="entry name" value="G3P_acyltransf"/>
    <property type="match status" value="1"/>
</dbReference>
<comment type="function">
    <text evidence="10">Catalyzes the transfer of an acyl group from acyl-phosphate (acyl-PO(4)) to glycerol-3-phosphate (G3P) to form lysophosphatidic acid (LPA). This enzyme utilizes acyl-phosphate as fatty acyl donor, but not acyl-CoA or acyl-ACP.</text>
</comment>
<keyword evidence="12" id="KW-1185">Reference proteome</keyword>
<dbReference type="UniPathway" id="UPA00085"/>
<evidence type="ECO:0000256" key="7">
    <source>
        <dbReference type="ARBA" id="ARBA00023136"/>
    </source>
</evidence>
<dbReference type="GO" id="GO:0043772">
    <property type="term" value="F:acyl-phosphate glycerol-3-phosphate acyltransferase activity"/>
    <property type="evidence" value="ECO:0007669"/>
    <property type="project" value="UniProtKB-UniRule"/>
</dbReference>
<dbReference type="HAMAP" id="MF_01043">
    <property type="entry name" value="PlsY"/>
    <property type="match status" value="1"/>
</dbReference>
<feature type="transmembrane region" description="Helical" evidence="10">
    <location>
        <begin position="12"/>
        <end position="35"/>
    </location>
</feature>
<evidence type="ECO:0000313" key="12">
    <source>
        <dbReference type="Proteomes" id="UP000199347"/>
    </source>
</evidence>
<comment type="catalytic activity">
    <reaction evidence="10">
        <text>an acyl phosphate + sn-glycerol 3-phosphate = a 1-acyl-sn-glycero-3-phosphate + phosphate</text>
        <dbReference type="Rhea" id="RHEA:34075"/>
        <dbReference type="ChEBI" id="CHEBI:43474"/>
        <dbReference type="ChEBI" id="CHEBI:57597"/>
        <dbReference type="ChEBI" id="CHEBI:57970"/>
        <dbReference type="ChEBI" id="CHEBI:59918"/>
        <dbReference type="EC" id="2.3.1.275"/>
    </reaction>
</comment>
<keyword evidence="8 10" id="KW-0594">Phospholipid biosynthesis</keyword>
<dbReference type="GO" id="GO:0008654">
    <property type="term" value="P:phospholipid biosynthetic process"/>
    <property type="evidence" value="ECO:0007669"/>
    <property type="project" value="UniProtKB-UniRule"/>
</dbReference>
<feature type="transmembrane region" description="Helical" evidence="10">
    <location>
        <begin position="92"/>
        <end position="110"/>
    </location>
</feature>
<keyword evidence="6 10" id="KW-0443">Lipid metabolism</keyword>
<dbReference type="PANTHER" id="PTHR30309">
    <property type="entry name" value="INNER MEMBRANE PROTEIN YGIH"/>
    <property type="match status" value="1"/>
</dbReference>
<comment type="subcellular location">
    <subcellularLocation>
        <location evidence="10">Cell membrane</location>
        <topology evidence="10">Multi-pass membrane protein</topology>
    </subcellularLocation>
</comment>
<keyword evidence="7 10" id="KW-0472">Membrane</keyword>
<comment type="similarity">
    <text evidence="10">Belongs to the PlsY family.</text>
</comment>
<dbReference type="EMBL" id="FMVW01000004">
    <property type="protein sequence ID" value="SCZ37333.1"/>
    <property type="molecule type" value="Genomic_DNA"/>
</dbReference>
<dbReference type="GO" id="GO:0005886">
    <property type="term" value="C:plasma membrane"/>
    <property type="evidence" value="ECO:0007669"/>
    <property type="project" value="UniProtKB-SubCell"/>
</dbReference>
<evidence type="ECO:0000256" key="8">
    <source>
        <dbReference type="ARBA" id="ARBA00023209"/>
    </source>
</evidence>
<gene>
    <name evidence="10" type="primary">plsY</name>
    <name evidence="11" type="ORF">SAMN03080610_02153</name>
</gene>
<evidence type="ECO:0000256" key="4">
    <source>
        <dbReference type="ARBA" id="ARBA00022692"/>
    </source>
</evidence>
<keyword evidence="4 10" id="KW-0812">Transmembrane</keyword>
<evidence type="ECO:0000256" key="2">
    <source>
        <dbReference type="ARBA" id="ARBA00022516"/>
    </source>
</evidence>
<keyword evidence="2 10" id="KW-0444">Lipid biosynthesis</keyword>
<dbReference type="PANTHER" id="PTHR30309:SF0">
    <property type="entry name" value="GLYCEROL-3-PHOSPHATE ACYLTRANSFERASE-RELATED"/>
    <property type="match status" value="1"/>
</dbReference>
<evidence type="ECO:0000256" key="9">
    <source>
        <dbReference type="ARBA" id="ARBA00023264"/>
    </source>
</evidence>
<evidence type="ECO:0000313" key="11">
    <source>
        <dbReference type="EMBL" id="SCZ37333.1"/>
    </source>
</evidence>
<feature type="transmembrane region" description="Helical" evidence="10">
    <location>
        <begin position="117"/>
        <end position="141"/>
    </location>
</feature>